<evidence type="ECO:0000256" key="1">
    <source>
        <dbReference type="SAM" id="SignalP"/>
    </source>
</evidence>
<dbReference type="OrthoDB" id="5368503at2"/>
<feature type="chain" id="PRO_5004536301" evidence="1">
    <location>
        <begin position="25"/>
        <end position="236"/>
    </location>
</feature>
<accession>S6B1Q2</accession>
<dbReference type="EMBL" id="AP013066">
    <property type="protein sequence ID" value="BAN34602.1"/>
    <property type="molecule type" value="Genomic_DNA"/>
</dbReference>
<feature type="signal peptide" evidence="1">
    <location>
        <begin position="1"/>
        <end position="24"/>
    </location>
</feature>
<dbReference type="RefSeq" id="WP_009206452.1">
    <property type="nucleotide sequence ID" value="NC_022357.1"/>
</dbReference>
<dbReference type="eggNOG" id="COG5266">
    <property type="taxonomic scope" value="Bacteria"/>
</dbReference>
<keyword evidence="3" id="KW-1185">Reference proteome</keyword>
<evidence type="ECO:0000313" key="3">
    <source>
        <dbReference type="Proteomes" id="UP000015559"/>
    </source>
</evidence>
<name>S6B1Q2_SULDS</name>
<reference evidence="2 3" key="1">
    <citation type="journal article" date="2012" name="Appl. Environ. Microbiol.">
        <title>Draft genome sequence of a psychrotolerant sulfur-oxidizing bacterium, Sulfuricella denitrificans skB26, and proteomic insights into cold adaptation.</title>
        <authorList>
            <person name="Watanabe T."/>
            <person name="Kojima H."/>
            <person name="Fukui M."/>
        </authorList>
    </citation>
    <scope>NUCLEOTIDE SEQUENCE [LARGE SCALE GENOMIC DNA]</scope>
    <source>
        <strain evidence="3">skB26</strain>
    </source>
</reference>
<dbReference type="AlphaFoldDB" id="S6B1Q2"/>
<protein>
    <submittedName>
        <fullName evidence="2">Uncharacterized protein</fullName>
    </submittedName>
</protein>
<dbReference type="InterPro" id="IPR019613">
    <property type="entry name" value="DUF4198"/>
</dbReference>
<organism evidence="2 3">
    <name type="scientific">Sulfuricella denitrificans (strain DSM 22764 / NBRC 105220 / skB26)</name>
    <dbReference type="NCBI Taxonomy" id="1163617"/>
    <lineage>
        <taxon>Bacteria</taxon>
        <taxon>Pseudomonadati</taxon>
        <taxon>Pseudomonadota</taxon>
        <taxon>Betaproteobacteria</taxon>
        <taxon>Nitrosomonadales</taxon>
        <taxon>Sulfuricellaceae</taxon>
        <taxon>Sulfuricella</taxon>
    </lineage>
</organism>
<gene>
    <name evidence="2" type="ORF">SCD_n00760</name>
</gene>
<evidence type="ECO:0000313" key="2">
    <source>
        <dbReference type="EMBL" id="BAN34602.1"/>
    </source>
</evidence>
<keyword evidence="1" id="KW-0732">Signal</keyword>
<dbReference type="HOGENOM" id="CLU_096093_1_0_4"/>
<dbReference type="KEGG" id="sdr:SCD_n00760"/>
<dbReference type="STRING" id="1163617.SCD_n00760"/>
<dbReference type="Pfam" id="PF10670">
    <property type="entry name" value="DUF4198"/>
    <property type="match status" value="1"/>
</dbReference>
<proteinExistence type="predicted"/>
<sequence length="236" mass="25486">MANQSLKISLLAVALLLCTLPALAHDLWLERDSNGYLLYQGHRHSAHAGAEFVNYDPAFAKSAVCVDDSGAARSPALVKSFPVRIAANCTALFVSFSSGYWSKTAWETRNVPKNQASGVVESWLSEESVKRIDRWTPAVAQPLSNGLELTPLSDPARLKPGDKLTVLVTERKQPRAGVPVAYGGDTRVTSGEDGKVAIRLRQGGMQLIEASLETQLADGKADTLIQATTLQFELPQ</sequence>
<dbReference type="Proteomes" id="UP000015559">
    <property type="component" value="Chromosome"/>
</dbReference>